<dbReference type="GeneID" id="67021510"/>
<accession>A0A8J2N5A8</accession>
<dbReference type="RefSeq" id="XP_043172871.1">
    <property type="nucleotide sequence ID" value="XM_043316936.1"/>
</dbReference>
<reference evidence="2" key="1">
    <citation type="submission" date="2021-05" db="EMBL/GenBank/DDBJ databases">
        <authorList>
            <person name="Stam R."/>
        </authorList>
    </citation>
    <scope>NUCLEOTIDE SEQUENCE</scope>
    <source>
        <strain evidence="2">CS162</strain>
    </source>
</reference>
<name>A0A8J2N5A8_9PLEO</name>
<keyword evidence="3" id="KW-1185">Reference proteome</keyword>
<evidence type="ECO:0000313" key="2">
    <source>
        <dbReference type="EMBL" id="CAG5179478.1"/>
    </source>
</evidence>
<feature type="signal peptide" evidence="1">
    <location>
        <begin position="1"/>
        <end position="18"/>
    </location>
</feature>
<protein>
    <submittedName>
        <fullName evidence="2">Uncharacterized protein</fullName>
    </submittedName>
</protein>
<evidence type="ECO:0000313" key="3">
    <source>
        <dbReference type="Proteomes" id="UP000676310"/>
    </source>
</evidence>
<dbReference type="OrthoDB" id="3799394at2759"/>
<keyword evidence="1" id="KW-0732">Signal</keyword>
<organism evidence="2 3">
    <name type="scientific">Alternaria atra</name>
    <dbReference type="NCBI Taxonomy" id="119953"/>
    <lineage>
        <taxon>Eukaryota</taxon>
        <taxon>Fungi</taxon>
        <taxon>Dikarya</taxon>
        <taxon>Ascomycota</taxon>
        <taxon>Pezizomycotina</taxon>
        <taxon>Dothideomycetes</taxon>
        <taxon>Pleosporomycetidae</taxon>
        <taxon>Pleosporales</taxon>
        <taxon>Pleosporineae</taxon>
        <taxon>Pleosporaceae</taxon>
        <taxon>Alternaria</taxon>
        <taxon>Alternaria sect. Ulocladioides</taxon>
    </lineage>
</organism>
<gene>
    <name evidence="2" type="ORF">ALTATR162_LOCUS9303</name>
</gene>
<feature type="chain" id="PRO_5035167848" evidence="1">
    <location>
        <begin position="19"/>
        <end position="377"/>
    </location>
</feature>
<dbReference type="EMBL" id="CAJRGZ010000023">
    <property type="protein sequence ID" value="CAG5179478.1"/>
    <property type="molecule type" value="Genomic_DNA"/>
</dbReference>
<sequence>MKLLFALLPLFGCALGLAQPLQPDSCVAKCPPPDCSAGSALEACKCLNEREYACKAQCPEYVPRILHCPRLPVSNVSPPKPTPTQCVCEDVICILSFPEGCYCRNNATKACFDKCGGVEPEYQNCSIDDVQARAPKPEPAPEPESEAKACVCAPGPLFCPQVWPQSCYCEYNAKKACSDKCGGPAPPLPNCPPLTPIDIKARVAEPKSVPAPATPPPKCECPLVKCIASWPETCYCQNAAKERCYQQCGGKKPVLQICPPKTPSTLSTSTKTVTPIPFPTPVHPPKGSPTNQICGGGRASAVLDCPVGQVCITDPFQPGSCGPACDQLGICVGEKLCGGFAGFKCDNPGQVCVDDPRDDCDPLNGGSDCGGLCAWPQ</sequence>
<dbReference type="AlphaFoldDB" id="A0A8J2N5A8"/>
<proteinExistence type="predicted"/>
<dbReference type="Proteomes" id="UP000676310">
    <property type="component" value="Unassembled WGS sequence"/>
</dbReference>
<comment type="caution">
    <text evidence="2">The sequence shown here is derived from an EMBL/GenBank/DDBJ whole genome shotgun (WGS) entry which is preliminary data.</text>
</comment>
<evidence type="ECO:0000256" key="1">
    <source>
        <dbReference type="SAM" id="SignalP"/>
    </source>
</evidence>